<sequence length="91" mass="9936">MEQDNSPLSEDEKQQILANLDKAEWALRLLAEGQHRRLLRYLSGISANYRVVIDRSKLVDAQLTTSLDDALLLTPAPLASSEAGSSMAGPT</sequence>
<dbReference type="AlphaFoldDB" id="A0A518K9R8"/>
<organism evidence="1 2">
    <name type="scientific">Botrimarina mediterranea</name>
    <dbReference type="NCBI Taxonomy" id="2528022"/>
    <lineage>
        <taxon>Bacteria</taxon>
        <taxon>Pseudomonadati</taxon>
        <taxon>Planctomycetota</taxon>
        <taxon>Planctomycetia</taxon>
        <taxon>Pirellulales</taxon>
        <taxon>Lacipirellulaceae</taxon>
        <taxon>Botrimarina</taxon>
    </lineage>
</organism>
<proteinExistence type="predicted"/>
<dbReference type="EMBL" id="CP036349">
    <property type="protein sequence ID" value="QDV74538.1"/>
    <property type="molecule type" value="Genomic_DNA"/>
</dbReference>
<evidence type="ECO:0000313" key="1">
    <source>
        <dbReference type="EMBL" id="QDV74538.1"/>
    </source>
</evidence>
<dbReference type="RefSeq" id="WP_145113030.1">
    <property type="nucleotide sequence ID" value="NZ_CP036349.1"/>
</dbReference>
<dbReference type="Proteomes" id="UP000316426">
    <property type="component" value="Chromosome"/>
</dbReference>
<reference evidence="1 2" key="1">
    <citation type="submission" date="2019-02" db="EMBL/GenBank/DDBJ databases">
        <title>Deep-cultivation of Planctomycetes and their phenomic and genomic characterization uncovers novel biology.</title>
        <authorList>
            <person name="Wiegand S."/>
            <person name="Jogler M."/>
            <person name="Boedeker C."/>
            <person name="Pinto D."/>
            <person name="Vollmers J."/>
            <person name="Rivas-Marin E."/>
            <person name="Kohn T."/>
            <person name="Peeters S.H."/>
            <person name="Heuer A."/>
            <person name="Rast P."/>
            <person name="Oberbeckmann S."/>
            <person name="Bunk B."/>
            <person name="Jeske O."/>
            <person name="Meyerdierks A."/>
            <person name="Storesund J.E."/>
            <person name="Kallscheuer N."/>
            <person name="Luecker S."/>
            <person name="Lage O.M."/>
            <person name="Pohl T."/>
            <person name="Merkel B.J."/>
            <person name="Hornburger P."/>
            <person name="Mueller R.-W."/>
            <person name="Bruemmer F."/>
            <person name="Labrenz M."/>
            <person name="Spormann A.M."/>
            <person name="Op den Camp H."/>
            <person name="Overmann J."/>
            <person name="Amann R."/>
            <person name="Jetten M.S.M."/>
            <person name="Mascher T."/>
            <person name="Medema M.H."/>
            <person name="Devos D.P."/>
            <person name="Kaster A.-K."/>
            <person name="Ovreas L."/>
            <person name="Rohde M."/>
            <person name="Galperin M.Y."/>
            <person name="Jogler C."/>
        </authorList>
    </citation>
    <scope>NUCLEOTIDE SEQUENCE [LARGE SCALE GENOMIC DNA]</scope>
    <source>
        <strain evidence="1 2">Spa11</strain>
    </source>
</reference>
<accession>A0A518K9R8</accession>
<evidence type="ECO:0000313" key="2">
    <source>
        <dbReference type="Proteomes" id="UP000316426"/>
    </source>
</evidence>
<gene>
    <name evidence="1" type="ORF">Spa11_27420</name>
</gene>
<dbReference type="KEGG" id="bmei:Spa11_27420"/>
<name>A0A518K9R8_9BACT</name>
<protein>
    <submittedName>
        <fullName evidence="1">Uncharacterized protein</fullName>
    </submittedName>
</protein>
<keyword evidence="2" id="KW-1185">Reference proteome</keyword>